<dbReference type="SMART" id="SM00248">
    <property type="entry name" value="ANK"/>
    <property type="match status" value="4"/>
</dbReference>
<accession>A0A9P9EH16</accession>
<evidence type="ECO:0000256" key="1">
    <source>
        <dbReference type="ARBA" id="ARBA00022737"/>
    </source>
</evidence>
<keyword evidence="1" id="KW-0677">Repeat</keyword>
<comment type="caution">
    <text evidence="3">The sequence shown here is derived from an EMBL/GenBank/DDBJ whole genome shotgun (WGS) entry which is preliminary data.</text>
</comment>
<evidence type="ECO:0000313" key="3">
    <source>
        <dbReference type="EMBL" id="KAH7137710.1"/>
    </source>
</evidence>
<dbReference type="Pfam" id="PF12796">
    <property type="entry name" value="Ank_2"/>
    <property type="match status" value="1"/>
</dbReference>
<dbReference type="InterPro" id="IPR036770">
    <property type="entry name" value="Ankyrin_rpt-contain_sf"/>
</dbReference>
<proteinExistence type="predicted"/>
<evidence type="ECO:0000256" key="2">
    <source>
        <dbReference type="ARBA" id="ARBA00023043"/>
    </source>
</evidence>
<dbReference type="Proteomes" id="UP000738349">
    <property type="component" value="Unassembled WGS sequence"/>
</dbReference>
<reference evidence="3" key="1">
    <citation type="journal article" date="2021" name="Nat. Commun.">
        <title>Genetic determinants of endophytism in the Arabidopsis root mycobiome.</title>
        <authorList>
            <person name="Mesny F."/>
            <person name="Miyauchi S."/>
            <person name="Thiergart T."/>
            <person name="Pickel B."/>
            <person name="Atanasova L."/>
            <person name="Karlsson M."/>
            <person name="Huettel B."/>
            <person name="Barry K.W."/>
            <person name="Haridas S."/>
            <person name="Chen C."/>
            <person name="Bauer D."/>
            <person name="Andreopoulos W."/>
            <person name="Pangilinan J."/>
            <person name="LaButti K."/>
            <person name="Riley R."/>
            <person name="Lipzen A."/>
            <person name="Clum A."/>
            <person name="Drula E."/>
            <person name="Henrissat B."/>
            <person name="Kohler A."/>
            <person name="Grigoriev I.V."/>
            <person name="Martin F.M."/>
            <person name="Hacquard S."/>
        </authorList>
    </citation>
    <scope>NUCLEOTIDE SEQUENCE</scope>
    <source>
        <strain evidence="3">MPI-CAGE-AT-0147</strain>
    </source>
</reference>
<dbReference type="PANTHER" id="PTHR24198">
    <property type="entry name" value="ANKYRIN REPEAT AND PROTEIN KINASE DOMAIN-CONTAINING PROTEIN"/>
    <property type="match status" value="1"/>
</dbReference>
<dbReference type="PANTHER" id="PTHR24198:SF165">
    <property type="entry name" value="ANKYRIN REPEAT-CONTAINING PROTEIN-RELATED"/>
    <property type="match status" value="1"/>
</dbReference>
<gene>
    <name evidence="3" type="ORF">EDB81DRAFT_858254</name>
</gene>
<keyword evidence="2" id="KW-0040">ANK repeat</keyword>
<organism evidence="3 4">
    <name type="scientific">Dactylonectria macrodidyma</name>
    <dbReference type="NCBI Taxonomy" id="307937"/>
    <lineage>
        <taxon>Eukaryota</taxon>
        <taxon>Fungi</taxon>
        <taxon>Dikarya</taxon>
        <taxon>Ascomycota</taxon>
        <taxon>Pezizomycotina</taxon>
        <taxon>Sordariomycetes</taxon>
        <taxon>Hypocreomycetidae</taxon>
        <taxon>Hypocreales</taxon>
        <taxon>Nectriaceae</taxon>
        <taxon>Dactylonectria</taxon>
    </lineage>
</organism>
<evidence type="ECO:0000313" key="4">
    <source>
        <dbReference type="Proteomes" id="UP000738349"/>
    </source>
</evidence>
<dbReference type="AlphaFoldDB" id="A0A9P9EH16"/>
<dbReference type="EMBL" id="JAGMUV010000012">
    <property type="protein sequence ID" value="KAH7137710.1"/>
    <property type="molecule type" value="Genomic_DNA"/>
</dbReference>
<dbReference type="GO" id="GO:0005737">
    <property type="term" value="C:cytoplasm"/>
    <property type="evidence" value="ECO:0007669"/>
    <property type="project" value="TreeGrafter"/>
</dbReference>
<keyword evidence="4" id="KW-1185">Reference proteome</keyword>
<dbReference type="OrthoDB" id="341259at2759"/>
<dbReference type="Gene3D" id="1.25.40.20">
    <property type="entry name" value="Ankyrin repeat-containing domain"/>
    <property type="match status" value="1"/>
</dbReference>
<protein>
    <recommendedName>
        <fullName evidence="5">Ankyrin repeat protein</fullName>
    </recommendedName>
</protein>
<evidence type="ECO:0008006" key="5">
    <source>
        <dbReference type="Google" id="ProtNLM"/>
    </source>
</evidence>
<sequence>MIPIQPSLKHTLLKRASFIDALQKSITDLHNFKDTEDEVILSSSIFPLGDFQPDKSGAPDYIPQDSTLLSLTPLHIAAYYGKDNIIERLLVFSEVNADTKYDMATPLFLSLINGRLSTAKLLLGCGASYGESCATGLHAAARQGLLAEICNFVQNYHVEPDIEDSYGATPVVYALYLPEEEALKTISLLFDLGARADAVVGDYVWAYADLARAMGKEELAFWLESRVDGSDAHTVGFVLT</sequence>
<dbReference type="SUPFAM" id="SSF48403">
    <property type="entry name" value="Ankyrin repeat"/>
    <property type="match status" value="1"/>
</dbReference>
<name>A0A9P9EH16_9HYPO</name>
<dbReference type="InterPro" id="IPR002110">
    <property type="entry name" value="Ankyrin_rpt"/>
</dbReference>